<dbReference type="InterPro" id="IPR017455">
    <property type="entry name" value="Znf_FYVE-rel"/>
</dbReference>
<organism evidence="7 8">
    <name type="scientific">Geodia barretti</name>
    <name type="common">Barrett's horny sponge</name>
    <dbReference type="NCBI Taxonomy" id="519541"/>
    <lineage>
        <taxon>Eukaryota</taxon>
        <taxon>Metazoa</taxon>
        <taxon>Porifera</taxon>
        <taxon>Demospongiae</taxon>
        <taxon>Heteroscleromorpha</taxon>
        <taxon>Tetractinellida</taxon>
        <taxon>Astrophorina</taxon>
        <taxon>Geodiidae</taxon>
        <taxon>Geodia</taxon>
    </lineage>
</organism>
<reference evidence="7" key="1">
    <citation type="submission" date="2023-03" db="EMBL/GenBank/DDBJ databases">
        <authorList>
            <person name="Steffen K."/>
            <person name="Cardenas P."/>
        </authorList>
    </citation>
    <scope>NUCLEOTIDE SEQUENCE</scope>
</reference>
<evidence type="ECO:0000313" key="7">
    <source>
        <dbReference type="EMBL" id="CAI8041250.1"/>
    </source>
</evidence>
<gene>
    <name evidence="7" type="ORF">GBAR_LOCUS22940</name>
</gene>
<comment type="caution">
    <text evidence="7">The sequence shown here is derived from an EMBL/GenBank/DDBJ whole genome shotgun (WGS) entry which is preliminary data.</text>
</comment>
<evidence type="ECO:0000256" key="4">
    <source>
        <dbReference type="PROSITE-ProRule" id="PRU00091"/>
    </source>
</evidence>
<feature type="region of interest" description="Disordered" evidence="5">
    <location>
        <begin position="143"/>
        <end position="165"/>
    </location>
</feature>
<keyword evidence="8" id="KW-1185">Reference proteome</keyword>
<protein>
    <submittedName>
        <fullName evidence="7">FYVE, RhoGEF and PH domain-containing protein 6</fullName>
    </submittedName>
</protein>
<name>A0AA35T3T5_GEOBA</name>
<evidence type="ECO:0000256" key="3">
    <source>
        <dbReference type="ARBA" id="ARBA00022833"/>
    </source>
</evidence>
<feature type="region of interest" description="Disordered" evidence="5">
    <location>
        <begin position="18"/>
        <end position="40"/>
    </location>
</feature>
<dbReference type="GO" id="GO:0031901">
    <property type="term" value="C:early endosome membrane"/>
    <property type="evidence" value="ECO:0007669"/>
    <property type="project" value="TreeGrafter"/>
</dbReference>
<accession>A0AA35T3T5</accession>
<dbReference type="AlphaFoldDB" id="A0AA35T3T5"/>
<dbReference type="InterPro" id="IPR013083">
    <property type="entry name" value="Znf_RING/FYVE/PHD"/>
</dbReference>
<sequence>MFMQKVKICTTRNVQFPPGFEKRNRRGEEEESFSSQRTQCREQESHTHTHISLIPHLFSRQQIKIDSGVFGAQAPIMVPDKSVTMCQVCSTLFTFTFRRHHCRGCGKVVCGSCSQWKAFLRYLKKSERICEKCYNTSKSESGEEVTAAASSPKTSRRKEGSGGILDLKGYEEDTIKGGYVLSQDGRSGTASGTS</sequence>
<feature type="domain" description="FYVE-type" evidence="6">
    <location>
        <begin position="80"/>
        <end position="138"/>
    </location>
</feature>
<dbReference type="Gene3D" id="3.30.40.10">
    <property type="entry name" value="Zinc/RING finger domain, C3HC4 (zinc finger)"/>
    <property type="match status" value="1"/>
</dbReference>
<dbReference type="Pfam" id="PF01363">
    <property type="entry name" value="FYVE"/>
    <property type="match status" value="1"/>
</dbReference>
<evidence type="ECO:0000256" key="5">
    <source>
        <dbReference type="SAM" id="MobiDB-lite"/>
    </source>
</evidence>
<evidence type="ECO:0000259" key="6">
    <source>
        <dbReference type="PROSITE" id="PS50178"/>
    </source>
</evidence>
<dbReference type="Proteomes" id="UP001174909">
    <property type="component" value="Unassembled WGS sequence"/>
</dbReference>
<dbReference type="SMART" id="SM00064">
    <property type="entry name" value="FYVE"/>
    <property type="match status" value="1"/>
</dbReference>
<keyword evidence="1" id="KW-0479">Metal-binding</keyword>
<proteinExistence type="predicted"/>
<dbReference type="EMBL" id="CASHTH010003176">
    <property type="protein sequence ID" value="CAI8041250.1"/>
    <property type="molecule type" value="Genomic_DNA"/>
</dbReference>
<evidence type="ECO:0000256" key="1">
    <source>
        <dbReference type="ARBA" id="ARBA00022723"/>
    </source>
</evidence>
<keyword evidence="2 4" id="KW-0863">Zinc-finger</keyword>
<dbReference type="SUPFAM" id="SSF57903">
    <property type="entry name" value="FYVE/PHD zinc finger"/>
    <property type="match status" value="1"/>
</dbReference>
<dbReference type="PROSITE" id="PS50178">
    <property type="entry name" value="ZF_FYVE"/>
    <property type="match status" value="1"/>
</dbReference>
<dbReference type="InterPro" id="IPR011011">
    <property type="entry name" value="Znf_FYVE_PHD"/>
</dbReference>
<evidence type="ECO:0000313" key="8">
    <source>
        <dbReference type="Proteomes" id="UP001174909"/>
    </source>
</evidence>
<dbReference type="PANTHER" id="PTHR46319">
    <property type="entry name" value="ZINC FINGER FYVE DOMAIN-CONTAINING PROTEIN"/>
    <property type="match status" value="1"/>
</dbReference>
<dbReference type="GO" id="GO:0016197">
    <property type="term" value="P:endosomal transport"/>
    <property type="evidence" value="ECO:0007669"/>
    <property type="project" value="TreeGrafter"/>
</dbReference>
<keyword evidence="3" id="KW-0862">Zinc</keyword>
<dbReference type="GO" id="GO:0008270">
    <property type="term" value="F:zinc ion binding"/>
    <property type="evidence" value="ECO:0007669"/>
    <property type="project" value="UniProtKB-KW"/>
</dbReference>
<dbReference type="InterPro" id="IPR000306">
    <property type="entry name" value="Znf_FYVE"/>
</dbReference>
<evidence type="ECO:0000256" key="2">
    <source>
        <dbReference type="ARBA" id="ARBA00022771"/>
    </source>
</evidence>
<dbReference type="PANTHER" id="PTHR46319:SF3">
    <property type="entry name" value="ZINC FINGER FYVE DOMAIN-CONTAINING PROTEIN"/>
    <property type="match status" value="1"/>
</dbReference>